<gene>
    <name evidence="2" type="ORF">NOX80_14285</name>
</gene>
<dbReference type="InterPro" id="IPR013096">
    <property type="entry name" value="Cupin_2"/>
</dbReference>
<dbReference type="InterPro" id="IPR047142">
    <property type="entry name" value="OryJ/VirC-like"/>
</dbReference>
<dbReference type="Pfam" id="PF07883">
    <property type="entry name" value="Cupin_2"/>
    <property type="match status" value="1"/>
</dbReference>
<evidence type="ECO:0000313" key="3">
    <source>
        <dbReference type="Proteomes" id="UP001059844"/>
    </source>
</evidence>
<feature type="domain" description="Cupin type-2" evidence="1">
    <location>
        <begin position="86"/>
        <end position="150"/>
    </location>
</feature>
<dbReference type="InterPro" id="IPR011051">
    <property type="entry name" value="RmlC_Cupin_sf"/>
</dbReference>
<proteinExistence type="predicted"/>
<dbReference type="CDD" id="cd02231">
    <property type="entry name" value="cupin_BLL6423-like"/>
    <property type="match status" value="1"/>
</dbReference>
<dbReference type="RefSeq" id="WP_256550476.1">
    <property type="nucleotide sequence ID" value="NZ_CP101751.1"/>
</dbReference>
<dbReference type="Gene3D" id="2.60.120.10">
    <property type="entry name" value="Jelly Rolls"/>
    <property type="match status" value="1"/>
</dbReference>
<organism evidence="2 3">
    <name type="scientific">Flavobacterium cerinum</name>
    <dbReference type="NCBI Taxonomy" id="2502784"/>
    <lineage>
        <taxon>Bacteria</taxon>
        <taxon>Pseudomonadati</taxon>
        <taxon>Bacteroidota</taxon>
        <taxon>Flavobacteriia</taxon>
        <taxon>Flavobacteriales</taxon>
        <taxon>Flavobacteriaceae</taxon>
        <taxon>Flavobacterium</taxon>
    </lineage>
</organism>
<dbReference type="PANTHER" id="PTHR36156:SF2">
    <property type="entry name" value="CUPIN TYPE-2 DOMAIN-CONTAINING PROTEIN"/>
    <property type="match status" value="1"/>
</dbReference>
<dbReference type="PANTHER" id="PTHR36156">
    <property type="entry name" value="SLR2101 PROTEIN"/>
    <property type="match status" value="1"/>
</dbReference>
<evidence type="ECO:0000313" key="2">
    <source>
        <dbReference type="EMBL" id="UUC44792.1"/>
    </source>
</evidence>
<dbReference type="Proteomes" id="UP001059844">
    <property type="component" value="Chromosome"/>
</dbReference>
<dbReference type="InterPro" id="IPR014710">
    <property type="entry name" value="RmlC-like_jellyroll"/>
</dbReference>
<dbReference type="EMBL" id="CP101751">
    <property type="protein sequence ID" value="UUC44792.1"/>
    <property type="molecule type" value="Genomic_DNA"/>
</dbReference>
<keyword evidence="3" id="KW-1185">Reference proteome</keyword>
<dbReference type="SUPFAM" id="SSF51182">
    <property type="entry name" value="RmlC-like cupins"/>
    <property type="match status" value="1"/>
</dbReference>
<name>A0ABY5ITE2_9FLAO</name>
<accession>A0ABY5ITE2</accession>
<reference evidence="2" key="1">
    <citation type="submission" date="2022-07" db="EMBL/GenBank/DDBJ databases">
        <title>Isolation, identification, and degradation of a PFOSA degrading strain from sewage treatment plant.</title>
        <authorList>
            <person name="Zhang L."/>
            <person name="Huo Y."/>
        </authorList>
    </citation>
    <scope>NUCLEOTIDE SEQUENCE</scope>
    <source>
        <strain evidence="2">C1</strain>
    </source>
</reference>
<evidence type="ECO:0000259" key="1">
    <source>
        <dbReference type="Pfam" id="PF07883"/>
    </source>
</evidence>
<protein>
    <submittedName>
        <fullName evidence="2">Cupin domain-containing protein</fullName>
    </submittedName>
</protein>
<sequence>MKSIPRRVVTGIKNGKSAIIQDETVQNAVDHLKGLLISDIWNTQETPASLDNEKRIPNTAFPQTPKNGTYFRYVSIPPDADLGITAQPGQPHPLMHQTDTLDYIIILSGELYLIMEEGETLLQPGDIVIQRGTNHAWSNRSDQPCIQLAVLIDAQNN</sequence>